<dbReference type="EMBL" id="JAJSOF020000003">
    <property type="protein sequence ID" value="KAJ4449031.1"/>
    <property type="molecule type" value="Genomic_DNA"/>
</dbReference>
<organism evidence="3 4">
    <name type="scientific">Periplaneta americana</name>
    <name type="common">American cockroach</name>
    <name type="synonym">Blatta americana</name>
    <dbReference type="NCBI Taxonomy" id="6978"/>
    <lineage>
        <taxon>Eukaryota</taxon>
        <taxon>Metazoa</taxon>
        <taxon>Ecdysozoa</taxon>
        <taxon>Arthropoda</taxon>
        <taxon>Hexapoda</taxon>
        <taxon>Insecta</taxon>
        <taxon>Pterygota</taxon>
        <taxon>Neoptera</taxon>
        <taxon>Polyneoptera</taxon>
        <taxon>Dictyoptera</taxon>
        <taxon>Blattodea</taxon>
        <taxon>Blattoidea</taxon>
        <taxon>Blattidae</taxon>
        <taxon>Blattinae</taxon>
        <taxon>Periplaneta</taxon>
    </lineage>
</organism>
<evidence type="ECO:0000313" key="3">
    <source>
        <dbReference type="EMBL" id="KAJ4449031.1"/>
    </source>
</evidence>
<proteinExistence type="predicted"/>
<feature type="region of interest" description="Disordered" evidence="1">
    <location>
        <begin position="84"/>
        <end position="132"/>
    </location>
</feature>
<feature type="compositionally biased region" description="Polar residues" evidence="1">
    <location>
        <begin position="48"/>
        <end position="65"/>
    </location>
</feature>
<comment type="caution">
    <text evidence="3">The sequence shown here is derived from an EMBL/GenBank/DDBJ whole genome shotgun (WGS) entry which is preliminary data.</text>
</comment>
<dbReference type="Pfam" id="PF00078">
    <property type="entry name" value="RVT_1"/>
    <property type="match status" value="1"/>
</dbReference>
<dbReference type="PANTHER" id="PTHR47027">
    <property type="entry name" value="REVERSE TRANSCRIPTASE DOMAIN-CONTAINING PROTEIN"/>
    <property type="match status" value="1"/>
</dbReference>
<feature type="compositionally biased region" description="Basic and acidic residues" evidence="1">
    <location>
        <begin position="1"/>
        <end position="10"/>
    </location>
</feature>
<dbReference type="PANTHER" id="PTHR47027:SF20">
    <property type="entry name" value="REVERSE TRANSCRIPTASE-LIKE PROTEIN WITH RNA-DIRECTED DNA POLYMERASE DOMAIN"/>
    <property type="match status" value="1"/>
</dbReference>
<feature type="region of interest" description="Disordered" evidence="1">
    <location>
        <begin position="1"/>
        <end position="65"/>
    </location>
</feature>
<evidence type="ECO:0000256" key="1">
    <source>
        <dbReference type="SAM" id="MobiDB-lite"/>
    </source>
</evidence>
<evidence type="ECO:0000313" key="4">
    <source>
        <dbReference type="Proteomes" id="UP001148838"/>
    </source>
</evidence>
<gene>
    <name evidence="3" type="ORF">ANN_00425</name>
</gene>
<dbReference type="Proteomes" id="UP001148838">
    <property type="component" value="Unassembled WGS sequence"/>
</dbReference>
<reference evidence="3 4" key="1">
    <citation type="journal article" date="2022" name="Allergy">
        <title>Genome assembly and annotation of Periplaneta americana reveal a comprehensive cockroach allergen profile.</title>
        <authorList>
            <person name="Wang L."/>
            <person name="Xiong Q."/>
            <person name="Saelim N."/>
            <person name="Wang L."/>
            <person name="Nong W."/>
            <person name="Wan A.T."/>
            <person name="Shi M."/>
            <person name="Liu X."/>
            <person name="Cao Q."/>
            <person name="Hui J.H.L."/>
            <person name="Sookrung N."/>
            <person name="Leung T.F."/>
            <person name="Tungtrongchitr A."/>
            <person name="Tsui S.K.W."/>
        </authorList>
    </citation>
    <scope>NUCLEOTIDE SEQUENCE [LARGE SCALE GENOMIC DNA]</scope>
    <source>
        <strain evidence="3">PWHHKU_190912</strain>
    </source>
</reference>
<keyword evidence="4" id="KW-1185">Reference proteome</keyword>
<dbReference type="InterPro" id="IPR043502">
    <property type="entry name" value="DNA/RNA_pol_sf"/>
</dbReference>
<evidence type="ECO:0000259" key="2">
    <source>
        <dbReference type="Pfam" id="PF00078"/>
    </source>
</evidence>
<sequence>MKDDILDSPKTRTCSTQRSPRRKPGIGSVDVTTPHPDLTTCGTEPDADSTSGAVSSPPYSTESIVSTTDAADWKGPTTILLHKKGPEEDISNWRPIASQTRRASSMRRASQQGSRSSAVGTTGSPQSRRASCPMRSVLSTTLCFKQPSRTRGATEQKLQSLGSTCKTRSAQSLTPPSGTDCLRWIGLGHDSIRVVQKFYDGSTAHIRSSEGLTDDVEVASGVKQGCPLSPIVFNIVMESIIRAVTQLNMGYVLHGEEFSVLAYADDFAILSSSAAGLQNMLDVTATMAQWAEAQRTVFTIQGEPMVSLDENGVYEYLGVPTGFQKQPSAGNTIRSLLSDLDKIDRSLLAPWQKLDAVNTYVLSRLAFHLKAGAVPKKRLTQLDTKLKQLGKKWLHLPQRASAEVLYLRHQWGGMNLLPTNVIADVSQAVHGLRLLTSPDVTTARLARASLEEVVRKKLLRNPTTEEIAAFLTGATGGDLQRDSGVISSAWTRLRSATRRLRLKLDVCWKSQDQDLVLQLHDVNLHRQQAEVILKDGVRHFYLSRLLAKPDQGKVSDVTTLASASNHFMRGGNYTRFAEWRFIHRARLGVVPLNGCRRFGGGDKRCRRCGAAQ</sequence>
<dbReference type="InterPro" id="IPR000477">
    <property type="entry name" value="RT_dom"/>
</dbReference>
<accession>A0ABQ8TSD7</accession>
<feature type="compositionally biased region" description="Low complexity" evidence="1">
    <location>
        <begin position="97"/>
        <end position="118"/>
    </location>
</feature>
<feature type="domain" description="Reverse transcriptase" evidence="2">
    <location>
        <begin position="194"/>
        <end position="290"/>
    </location>
</feature>
<feature type="compositionally biased region" description="Polar residues" evidence="1">
    <location>
        <begin position="119"/>
        <end position="129"/>
    </location>
</feature>
<protein>
    <recommendedName>
        <fullName evidence="2">Reverse transcriptase domain-containing protein</fullName>
    </recommendedName>
</protein>
<name>A0ABQ8TSD7_PERAM</name>
<dbReference type="SUPFAM" id="SSF56672">
    <property type="entry name" value="DNA/RNA polymerases"/>
    <property type="match status" value="1"/>
</dbReference>